<dbReference type="FunFam" id="1.10.10.10:FF:000001">
    <property type="entry name" value="LysR family transcriptional regulator"/>
    <property type="match status" value="1"/>
</dbReference>
<sequence length="348" mass="38515">MRSARKNAPVMSKRHIFPACVIICATKNTLTCGVIIRMDIFQAMRVFVRVVETGSFTAAAQALGYSTAQTSRLLSELEASLQARLLQRSTRRLALTEVGSRYLERCRLILSEVEDANAEAGGAHLTPRGHLRVQSTTGIGIQLLAPLVARYAQLYPQVNVDLTLSQRQPDLLEEGHDVVITLSSHLPDSELVGQALGTISSVISAAPSYLAQYGIPQKPDDLAEHRCLHLVDPMFTDSWVFRDEQGEQSVRPGEVFQVNVAEAMAQAAEAGLGVCLLPDYVAVDSYKRKGLVRLLPHYRLHEKSIYALYPSRRFLDAKVKTWVEFLKQEIPGMLQAHQATVNDPANWA</sequence>
<dbReference type="Proteomes" id="UP000219564">
    <property type="component" value="Unassembled WGS sequence"/>
</dbReference>
<organism evidence="6 7">
    <name type="scientific">Pseudomonas lundensis</name>
    <dbReference type="NCBI Taxonomy" id="86185"/>
    <lineage>
        <taxon>Bacteria</taxon>
        <taxon>Pseudomonadati</taxon>
        <taxon>Pseudomonadota</taxon>
        <taxon>Gammaproteobacteria</taxon>
        <taxon>Pseudomonadales</taxon>
        <taxon>Pseudomonadaceae</taxon>
        <taxon>Pseudomonas</taxon>
    </lineage>
</organism>
<evidence type="ECO:0000256" key="4">
    <source>
        <dbReference type="ARBA" id="ARBA00023163"/>
    </source>
</evidence>
<reference evidence="6 7" key="1">
    <citation type="submission" date="2017-08" db="EMBL/GenBank/DDBJ databases">
        <authorList>
            <person name="Chaillou S."/>
        </authorList>
    </citation>
    <scope>NUCLEOTIDE SEQUENCE [LARGE SCALE GENOMIC DNA]</scope>
    <source>
        <strain evidence="6 7">MFPA15A1205</strain>
    </source>
</reference>
<dbReference type="PROSITE" id="PS50931">
    <property type="entry name" value="HTH_LYSR"/>
    <property type="match status" value="1"/>
</dbReference>
<dbReference type="InterPro" id="IPR058163">
    <property type="entry name" value="LysR-type_TF_proteobact-type"/>
</dbReference>
<dbReference type="GO" id="GO:0003700">
    <property type="term" value="F:DNA-binding transcription factor activity"/>
    <property type="evidence" value="ECO:0007669"/>
    <property type="project" value="InterPro"/>
</dbReference>
<dbReference type="GO" id="GO:0006351">
    <property type="term" value="P:DNA-templated transcription"/>
    <property type="evidence" value="ECO:0007669"/>
    <property type="project" value="TreeGrafter"/>
</dbReference>
<dbReference type="CDD" id="cd08422">
    <property type="entry name" value="PBP2_CrgA_like"/>
    <property type="match status" value="1"/>
</dbReference>
<keyword evidence="4" id="KW-0804">Transcription</keyword>
<dbReference type="InterPro" id="IPR005119">
    <property type="entry name" value="LysR_subst-bd"/>
</dbReference>
<comment type="similarity">
    <text evidence="1">Belongs to the LysR transcriptional regulatory family.</text>
</comment>
<evidence type="ECO:0000256" key="1">
    <source>
        <dbReference type="ARBA" id="ARBA00009437"/>
    </source>
</evidence>
<keyword evidence="2" id="KW-0805">Transcription regulation</keyword>
<dbReference type="Gene3D" id="3.40.190.290">
    <property type="match status" value="1"/>
</dbReference>
<proteinExistence type="inferred from homology"/>
<dbReference type="AlphaFoldDB" id="A0AAX2H8L5"/>
<dbReference type="Pfam" id="PF00126">
    <property type="entry name" value="HTH_1"/>
    <property type="match status" value="1"/>
</dbReference>
<evidence type="ECO:0000313" key="6">
    <source>
        <dbReference type="EMBL" id="SOB53133.1"/>
    </source>
</evidence>
<evidence type="ECO:0000313" key="7">
    <source>
        <dbReference type="Proteomes" id="UP000219564"/>
    </source>
</evidence>
<evidence type="ECO:0000259" key="5">
    <source>
        <dbReference type="PROSITE" id="PS50931"/>
    </source>
</evidence>
<comment type="caution">
    <text evidence="6">The sequence shown here is derived from an EMBL/GenBank/DDBJ whole genome shotgun (WGS) entry which is preliminary data.</text>
</comment>
<keyword evidence="3" id="KW-0238">DNA-binding</keyword>
<gene>
    <name evidence="6" type="ORF">PLUA15_290020</name>
</gene>
<dbReference type="Gene3D" id="1.10.10.10">
    <property type="entry name" value="Winged helix-like DNA-binding domain superfamily/Winged helix DNA-binding domain"/>
    <property type="match status" value="1"/>
</dbReference>
<evidence type="ECO:0000256" key="3">
    <source>
        <dbReference type="ARBA" id="ARBA00023125"/>
    </source>
</evidence>
<dbReference type="GO" id="GO:0043565">
    <property type="term" value="F:sequence-specific DNA binding"/>
    <property type="evidence" value="ECO:0007669"/>
    <property type="project" value="TreeGrafter"/>
</dbReference>
<dbReference type="PANTHER" id="PTHR30537:SF5">
    <property type="entry name" value="HTH-TYPE TRANSCRIPTIONAL ACTIVATOR TTDR-RELATED"/>
    <property type="match status" value="1"/>
</dbReference>
<dbReference type="InterPro" id="IPR036390">
    <property type="entry name" value="WH_DNA-bd_sf"/>
</dbReference>
<dbReference type="EMBL" id="OBKZ01000022">
    <property type="protein sequence ID" value="SOB53133.1"/>
    <property type="molecule type" value="Genomic_DNA"/>
</dbReference>
<evidence type="ECO:0000256" key="2">
    <source>
        <dbReference type="ARBA" id="ARBA00023015"/>
    </source>
</evidence>
<dbReference type="SUPFAM" id="SSF46785">
    <property type="entry name" value="Winged helix' DNA-binding domain"/>
    <property type="match status" value="1"/>
</dbReference>
<accession>A0AAX2H8L5</accession>
<name>A0AAX2H8L5_9PSED</name>
<dbReference type="PANTHER" id="PTHR30537">
    <property type="entry name" value="HTH-TYPE TRANSCRIPTIONAL REGULATOR"/>
    <property type="match status" value="1"/>
</dbReference>
<dbReference type="InterPro" id="IPR036388">
    <property type="entry name" value="WH-like_DNA-bd_sf"/>
</dbReference>
<dbReference type="SUPFAM" id="SSF53850">
    <property type="entry name" value="Periplasmic binding protein-like II"/>
    <property type="match status" value="1"/>
</dbReference>
<protein>
    <submittedName>
        <fullName evidence="6">LysR family transcriptional regulator</fullName>
    </submittedName>
</protein>
<dbReference type="InterPro" id="IPR000847">
    <property type="entry name" value="LysR_HTH_N"/>
</dbReference>
<dbReference type="Pfam" id="PF03466">
    <property type="entry name" value="LysR_substrate"/>
    <property type="match status" value="1"/>
</dbReference>
<feature type="domain" description="HTH lysR-type" evidence="5">
    <location>
        <begin position="39"/>
        <end position="96"/>
    </location>
</feature>